<reference evidence="1" key="1">
    <citation type="submission" date="2023-04" db="EMBL/GenBank/DDBJ databases">
        <title>Draft Genome sequencing of Naganishia species isolated from polar environments using Oxford Nanopore Technology.</title>
        <authorList>
            <person name="Leo P."/>
            <person name="Venkateswaran K."/>
        </authorList>
    </citation>
    <scope>NUCLEOTIDE SEQUENCE</scope>
    <source>
        <strain evidence="1">MNA-CCFEE 5425</strain>
    </source>
</reference>
<evidence type="ECO:0000313" key="2">
    <source>
        <dbReference type="Proteomes" id="UP001243375"/>
    </source>
</evidence>
<keyword evidence="2" id="KW-1185">Reference proteome</keyword>
<proteinExistence type="predicted"/>
<protein>
    <submittedName>
        <fullName evidence="1">Uncharacterized protein</fullName>
    </submittedName>
</protein>
<sequence length="409" mass="43306">MTEDAQNCLITETSIIDIDFMTATIADLQEYLSSGTTTSVGLVEAYLARIEANNKQGLELRAVMETAPVDDLLEIARSHDEMRAKGFLLGTLHGIPLLVKDNIGTEPELGKKMIPLGACMLLKASFPLVTGMKTTAGSHALLNSVPAEDATVIAKLRAEGAIILGKTTMCELGHYRTSAVANPCHGWSSRGGQGLSAYVAGVCPEANPGGSSSGSAIAVSAGWAPASLGTDTIGSLIAPAGRAAGYTIRSTVGLVSRHGVVPASRRLDTVGPIAKSVFDVALLLECISGFDAKDLATQKYTQFAKLPHATFKGKRLGVPRTGIFNADLWGNTDWRDAKVKPALDAAIRKMESLGASISDPANLPSCDEWKAIMRTDQWEVVRNGLKEGLEKYLAGMKSTDVHSLRDVIE</sequence>
<dbReference type="EMBL" id="JASBWU010000016">
    <property type="protein sequence ID" value="KAJ9115471.1"/>
    <property type="molecule type" value="Genomic_DNA"/>
</dbReference>
<comment type="caution">
    <text evidence="1">The sequence shown here is derived from an EMBL/GenBank/DDBJ whole genome shotgun (WGS) entry which is preliminary data.</text>
</comment>
<gene>
    <name evidence="1" type="ORF">QFC22_005229</name>
</gene>
<accession>A0ACC2WWF5</accession>
<dbReference type="Proteomes" id="UP001243375">
    <property type="component" value="Unassembled WGS sequence"/>
</dbReference>
<evidence type="ECO:0000313" key="1">
    <source>
        <dbReference type="EMBL" id="KAJ9115471.1"/>
    </source>
</evidence>
<name>A0ACC2WWF5_9TREE</name>
<organism evidence="1 2">
    <name type="scientific">Naganishia vaughanmartiniae</name>
    <dbReference type="NCBI Taxonomy" id="1424756"/>
    <lineage>
        <taxon>Eukaryota</taxon>
        <taxon>Fungi</taxon>
        <taxon>Dikarya</taxon>
        <taxon>Basidiomycota</taxon>
        <taxon>Agaricomycotina</taxon>
        <taxon>Tremellomycetes</taxon>
        <taxon>Filobasidiales</taxon>
        <taxon>Filobasidiaceae</taxon>
        <taxon>Naganishia</taxon>
    </lineage>
</organism>